<dbReference type="SUPFAM" id="SSF53335">
    <property type="entry name" value="S-adenosyl-L-methionine-dependent methyltransferases"/>
    <property type="match status" value="1"/>
</dbReference>
<dbReference type="Gene3D" id="3.40.50.150">
    <property type="entry name" value="Vaccinia Virus protein VP39"/>
    <property type="match status" value="1"/>
</dbReference>
<dbReference type="GO" id="GO:0008171">
    <property type="term" value="F:O-methyltransferase activity"/>
    <property type="evidence" value="ECO:0007669"/>
    <property type="project" value="InterPro"/>
</dbReference>
<dbReference type="InterPro" id="IPR050362">
    <property type="entry name" value="Cation-dep_OMT"/>
</dbReference>
<comment type="caution">
    <text evidence="4">The sequence shown here is derived from an EMBL/GenBank/DDBJ whole genome shotgun (WGS) entry which is preliminary data.</text>
</comment>
<evidence type="ECO:0000313" key="4">
    <source>
        <dbReference type="EMBL" id="KRO30423.1"/>
    </source>
</evidence>
<dbReference type="PANTHER" id="PTHR10509">
    <property type="entry name" value="O-METHYLTRANSFERASE-RELATED"/>
    <property type="match status" value="1"/>
</dbReference>
<dbReference type="EMBL" id="LIAS01000124">
    <property type="protein sequence ID" value="KRO30423.1"/>
    <property type="molecule type" value="Genomic_DNA"/>
</dbReference>
<dbReference type="Pfam" id="PF01596">
    <property type="entry name" value="Methyltransf_3"/>
    <property type="match status" value="1"/>
</dbReference>
<evidence type="ECO:0008006" key="6">
    <source>
        <dbReference type="Google" id="ProtNLM"/>
    </source>
</evidence>
<proteinExistence type="predicted"/>
<dbReference type="GO" id="GO:0032259">
    <property type="term" value="P:methylation"/>
    <property type="evidence" value="ECO:0007669"/>
    <property type="project" value="UniProtKB-KW"/>
</dbReference>
<keyword evidence="1" id="KW-0489">Methyltransferase</keyword>
<evidence type="ECO:0000256" key="2">
    <source>
        <dbReference type="ARBA" id="ARBA00022679"/>
    </source>
</evidence>
<dbReference type="InterPro" id="IPR029063">
    <property type="entry name" value="SAM-dependent_MTases_sf"/>
</dbReference>
<dbReference type="AlphaFoldDB" id="A0A0R2NXB8"/>
<sequence>MSGIGDKGFTEKLFPERGDMRAFSNTFIPETEIIQKARSRGQEIGTYDATPAVGSLLRYLTHLIGASSIVEIGTGAGVSGLWIFQAMSPKGLLTSIDDEVENAKLAKQAFEEAGINSSRYRLITGNSREIVGKLADSLYDIFIMRKSADLLDGVENAHRSLRPGGVLIIDRALLSGKVADPTQRDEDSVAYREVIKVIKDSSTLWLPMLLPVGDGVMVATKI</sequence>
<keyword evidence="3" id="KW-0949">S-adenosyl-L-methionine</keyword>
<evidence type="ECO:0000256" key="1">
    <source>
        <dbReference type="ARBA" id="ARBA00022603"/>
    </source>
</evidence>
<dbReference type="InterPro" id="IPR002935">
    <property type="entry name" value="SAM_O-MeTrfase"/>
</dbReference>
<dbReference type="PANTHER" id="PTHR10509:SF85">
    <property type="entry name" value="O-METHYLTRANSFERASE RV1220C-RELATED"/>
    <property type="match status" value="1"/>
</dbReference>
<gene>
    <name evidence="4" type="ORF">ABR60_02655</name>
</gene>
<name>A0A0R2NXB8_9ACTN</name>
<organism evidence="4 5">
    <name type="scientific">Actinobacteria bacterium BACL2 MAG-120802-bin41</name>
    <dbReference type="NCBI Taxonomy" id="1655568"/>
    <lineage>
        <taxon>Bacteria</taxon>
        <taxon>Bacillati</taxon>
        <taxon>Actinomycetota</taxon>
        <taxon>Actinomycetes</taxon>
        <taxon>Actinomycetes incertae sedis</taxon>
        <taxon>ac1 cluster</taxon>
    </lineage>
</organism>
<evidence type="ECO:0000256" key="3">
    <source>
        <dbReference type="ARBA" id="ARBA00022691"/>
    </source>
</evidence>
<dbReference type="GO" id="GO:0008757">
    <property type="term" value="F:S-adenosylmethionine-dependent methyltransferase activity"/>
    <property type="evidence" value="ECO:0007669"/>
    <property type="project" value="TreeGrafter"/>
</dbReference>
<keyword evidence="2" id="KW-0808">Transferase</keyword>
<reference evidence="4 5" key="1">
    <citation type="submission" date="2015-10" db="EMBL/GenBank/DDBJ databases">
        <title>Metagenome-Assembled Genomes uncover a global brackish microbiome.</title>
        <authorList>
            <person name="Hugerth L.W."/>
            <person name="Larsson J."/>
            <person name="Alneberg J."/>
            <person name="Lindh M.V."/>
            <person name="Legrand C."/>
            <person name="Pinhassi J."/>
            <person name="Andersson A.F."/>
        </authorList>
    </citation>
    <scope>NUCLEOTIDE SEQUENCE [LARGE SCALE GENOMIC DNA]</scope>
    <source>
        <strain evidence="4">BACL2 MAG-120802-bin41</strain>
    </source>
</reference>
<dbReference type="PROSITE" id="PS51682">
    <property type="entry name" value="SAM_OMT_I"/>
    <property type="match status" value="1"/>
</dbReference>
<protein>
    <recommendedName>
        <fullName evidence="6">Methyltransferase</fullName>
    </recommendedName>
</protein>
<dbReference type="CDD" id="cd02440">
    <property type="entry name" value="AdoMet_MTases"/>
    <property type="match status" value="1"/>
</dbReference>
<dbReference type="Proteomes" id="UP000053941">
    <property type="component" value="Unassembled WGS sequence"/>
</dbReference>
<accession>A0A0R2NXB8</accession>
<evidence type="ECO:0000313" key="5">
    <source>
        <dbReference type="Proteomes" id="UP000053941"/>
    </source>
</evidence>